<dbReference type="PANTHER" id="PTHR19308">
    <property type="entry name" value="PHOSPHATIDYLCHOLINE TRANSFER PROTEIN"/>
    <property type="match status" value="1"/>
</dbReference>
<evidence type="ECO:0000256" key="1">
    <source>
        <dbReference type="SAM" id="Coils"/>
    </source>
</evidence>
<dbReference type="GO" id="GO:0005737">
    <property type="term" value="C:cytoplasm"/>
    <property type="evidence" value="ECO:0007669"/>
    <property type="project" value="UniProtKB-ARBA"/>
</dbReference>
<keyword evidence="1" id="KW-0175">Coiled coil</keyword>
<dbReference type="InterPro" id="IPR002913">
    <property type="entry name" value="START_lipid-bd_dom"/>
</dbReference>
<dbReference type="Proteomes" id="UP001295684">
    <property type="component" value="Unassembled WGS sequence"/>
</dbReference>
<evidence type="ECO:0000313" key="5">
    <source>
        <dbReference type="Proteomes" id="UP001295684"/>
    </source>
</evidence>
<organism evidence="4 5">
    <name type="scientific">Euplotes crassus</name>
    <dbReference type="NCBI Taxonomy" id="5936"/>
    <lineage>
        <taxon>Eukaryota</taxon>
        <taxon>Sar</taxon>
        <taxon>Alveolata</taxon>
        <taxon>Ciliophora</taxon>
        <taxon>Intramacronucleata</taxon>
        <taxon>Spirotrichea</taxon>
        <taxon>Hypotrichia</taxon>
        <taxon>Euplotida</taxon>
        <taxon>Euplotidae</taxon>
        <taxon>Moneuplotes</taxon>
    </lineage>
</organism>
<evidence type="ECO:0000256" key="2">
    <source>
        <dbReference type="SAM" id="Phobius"/>
    </source>
</evidence>
<dbReference type="GO" id="GO:0008289">
    <property type="term" value="F:lipid binding"/>
    <property type="evidence" value="ECO:0007669"/>
    <property type="project" value="InterPro"/>
</dbReference>
<dbReference type="SUPFAM" id="SSF55961">
    <property type="entry name" value="Bet v1-like"/>
    <property type="match status" value="1"/>
</dbReference>
<dbReference type="PROSITE" id="PS50848">
    <property type="entry name" value="START"/>
    <property type="match status" value="1"/>
</dbReference>
<keyword evidence="5" id="KW-1185">Reference proteome</keyword>
<feature type="transmembrane region" description="Helical" evidence="2">
    <location>
        <begin position="20"/>
        <end position="38"/>
    </location>
</feature>
<dbReference type="PANTHER" id="PTHR19308:SF14">
    <property type="entry name" value="START DOMAIN-CONTAINING PROTEIN"/>
    <property type="match status" value="1"/>
</dbReference>
<gene>
    <name evidence="4" type="ORF">ECRASSUSDP1_LOCUS14086</name>
</gene>
<dbReference type="CDD" id="cd00177">
    <property type="entry name" value="START"/>
    <property type="match status" value="1"/>
</dbReference>
<sequence>MEQIKVVTSWIPSSPDFVGSSIPLSLLCLCAVIFFLYYSKAKTKKELAVKDEKIKSLEDKVKSLTELLKNKDHKISQLIYTHDSLDPLETSEDSEGLYVPPSVYFPKQNKLKRGDTPSIDCPTEISKDFEHSTYQKMNVTFTSLRKSEGDTIFLYEEEKPALSSFELTNLKEFKRLLEESENWQVVKKFEKSKCSLEVRISDVITNGTPYCKMSCIFEGIKPKEVFRLFSEDILDQESWNPHCNSVDEFIPEQGVRILRTRVKLPLVSNREFIDRTAAFYYPEDGKSLHKECDNSNGTKPKYYSFCQCVSPQEFNYEHVFPQSKDYVRGVVYFNGYSFEECENGNSTLLTQIIQSDVKGSIPKFIINRVTPSGMYDLVVNLDKALRRHE</sequence>
<evidence type="ECO:0000313" key="4">
    <source>
        <dbReference type="EMBL" id="CAI2372753.1"/>
    </source>
</evidence>
<dbReference type="InterPro" id="IPR051213">
    <property type="entry name" value="START_lipid_transfer"/>
</dbReference>
<dbReference type="EMBL" id="CAMPGE010014057">
    <property type="protein sequence ID" value="CAI2372753.1"/>
    <property type="molecule type" value="Genomic_DNA"/>
</dbReference>
<reference evidence="4" key="1">
    <citation type="submission" date="2023-07" db="EMBL/GenBank/DDBJ databases">
        <authorList>
            <consortium name="AG Swart"/>
            <person name="Singh M."/>
            <person name="Singh A."/>
            <person name="Seah K."/>
            <person name="Emmerich C."/>
        </authorList>
    </citation>
    <scope>NUCLEOTIDE SEQUENCE</scope>
    <source>
        <strain evidence="4">DP1</strain>
    </source>
</reference>
<accession>A0AAD1XHE1</accession>
<proteinExistence type="predicted"/>
<keyword evidence="2" id="KW-1133">Transmembrane helix</keyword>
<name>A0AAD1XHE1_EUPCR</name>
<feature type="coiled-coil region" evidence="1">
    <location>
        <begin position="40"/>
        <end position="74"/>
    </location>
</feature>
<dbReference type="AlphaFoldDB" id="A0AAD1XHE1"/>
<dbReference type="InterPro" id="IPR023393">
    <property type="entry name" value="START-like_dom_sf"/>
</dbReference>
<dbReference type="Gene3D" id="3.30.530.20">
    <property type="match status" value="1"/>
</dbReference>
<keyword evidence="2" id="KW-0812">Transmembrane</keyword>
<protein>
    <recommendedName>
        <fullName evidence="3">START domain-containing protein</fullName>
    </recommendedName>
</protein>
<evidence type="ECO:0000259" key="3">
    <source>
        <dbReference type="PROSITE" id="PS50848"/>
    </source>
</evidence>
<feature type="domain" description="START" evidence="3">
    <location>
        <begin position="179"/>
        <end position="389"/>
    </location>
</feature>
<dbReference type="Pfam" id="PF01852">
    <property type="entry name" value="START"/>
    <property type="match status" value="1"/>
</dbReference>
<comment type="caution">
    <text evidence="4">The sequence shown here is derived from an EMBL/GenBank/DDBJ whole genome shotgun (WGS) entry which is preliminary data.</text>
</comment>
<keyword evidence="2" id="KW-0472">Membrane</keyword>